<organism evidence="1 2">
    <name type="scientific">Racocetra persica</name>
    <dbReference type="NCBI Taxonomy" id="160502"/>
    <lineage>
        <taxon>Eukaryota</taxon>
        <taxon>Fungi</taxon>
        <taxon>Fungi incertae sedis</taxon>
        <taxon>Mucoromycota</taxon>
        <taxon>Glomeromycotina</taxon>
        <taxon>Glomeromycetes</taxon>
        <taxon>Diversisporales</taxon>
        <taxon>Gigasporaceae</taxon>
        <taxon>Racocetra</taxon>
    </lineage>
</organism>
<proteinExistence type="predicted"/>
<dbReference type="EMBL" id="CAJVQC010130968">
    <property type="protein sequence ID" value="CAG8841621.1"/>
    <property type="molecule type" value="Genomic_DNA"/>
</dbReference>
<reference evidence="1" key="1">
    <citation type="submission" date="2021-06" db="EMBL/GenBank/DDBJ databases">
        <authorList>
            <person name="Kallberg Y."/>
            <person name="Tangrot J."/>
            <person name="Rosling A."/>
        </authorList>
    </citation>
    <scope>NUCLEOTIDE SEQUENCE</scope>
    <source>
        <strain evidence="1">MA461A</strain>
    </source>
</reference>
<dbReference type="Proteomes" id="UP000789920">
    <property type="component" value="Unassembled WGS sequence"/>
</dbReference>
<feature type="non-terminal residue" evidence="1">
    <location>
        <position position="41"/>
    </location>
</feature>
<comment type="caution">
    <text evidence="1">The sequence shown here is derived from an EMBL/GenBank/DDBJ whole genome shotgun (WGS) entry which is preliminary data.</text>
</comment>
<evidence type="ECO:0000313" key="2">
    <source>
        <dbReference type="Proteomes" id="UP000789920"/>
    </source>
</evidence>
<keyword evidence="2" id="KW-1185">Reference proteome</keyword>
<name>A0ACA9SL78_9GLOM</name>
<evidence type="ECO:0000313" key="1">
    <source>
        <dbReference type="EMBL" id="CAG8841621.1"/>
    </source>
</evidence>
<sequence length="41" mass="4744">EPRVMVQSESSGLDKWLEENKFAQFVFKIGNYIPVVFLIAL</sequence>
<accession>A0ACA9SL78</accession>
<feature type="non-terminal residue" evidence="1">
    <location>
        <position position="1"/>
    </location>
</feature>
<gene>
    <name evidence="1" type="ORF">RPERSI_LOCUS31961</name>
</gene>
<protein>
    <submittedName>
        <fullName evidence="1">32273_t:CDS:1</fullName>
    </submittedName>
</protein>